<comment type="catalytic activity">
    <reaction evidence="10">
        <text>UDP-2-N,3-O-bis[(3R)-3-hydroxytetradecanoyl]-alpha-D-glucosamine + H2O = 2-N,3-O-bis[(3R)-3-hydroxytetradecanoyl]-alpha-D-glucosaminyl 1-phosphate + UMP + 2 H(+)</text>
        <dbReference type="Rhea" id="RHEA:25213"/>
        <dbReference type="ChEBI" id="CHEBI:15377"/>
        <dbReference type="ChEBI" id="CHEBI:15378"/>
        <dbReference type="ChEBI" id="CHEBI:57865"/>
        <dbReference type="ChEBI" id="CHEBI:57957"/>
        <dbReference type="ChEBI" id="CHEBI:78847"/>
        <dbReference type="EC" id="3.6.1.54"/>
    </reaction>
</comment>
<dbReference type="SUPFAM" id="SSF56300">
    <property type="entry name" value="Metallo-dependent phosphatases"/>
    <property type="match status" value="1"/>
</dbReference>
<evidence type="ECO:0000256" key="3">
    <source>
        <dbReference type="ARBA" id="ARBA00022519"/>
    </source>
</evidence>
<proteinExistence type="inferred from homology"/>
<evidence type="ECO:0000256" key="7">
    <source>
        <dbReference type="ARBA" id="ARBA00023098"/>
    </source>
</evidence>
<feature type="binding site" evidence="10">
    <location>
        <position position="85"/>
    </location>
    <ligand>
        <name>Mn(2+)</name>
        <dbReference type="ChEBI" id="CHEBI:29035"/>
        <label>2</label>
    </ligand>
</feature>
<feature type="binding site" evidence="10">
    <location>
        <position position="47"/>
    </location>
    <ligand>
        <name>Mn(2+)</name>
        <dbReference type="ChEBI" id="CHEBI:29035"/>
        <label>2</label>
    </ligand>
</feature>
<feature type="binding site" evidence="10">
    <location>
        <position position="16"/>
    </location>
    <ligand>
        <name>Mn(2+)</name>
        <dbReference type="ChEBI" id="CHEBI:29035"/>
        <label>1</label>
    </ligand>
</feature>
<comment type="subcellular location">
    <subcellularLocation>
        <location evidence="10">Cell inner membrane</location>
        <topology evidence="10">Peripheral membrane protein</topology>
        <orientation evidence="10">Cytoplasmic side</orientation>
    </subcellularLocation>
</comment>
<evidence type="ECO:0000256" key="8">
    <source>
        <dbReference type="ARBA" id="ARBA00023136"/>
    </source>
</evidence>
<dbReference type="AlphaFoldDB" id="A0A5A9W5A1"/>
<feature type="binding site" evidence="10">
    <location>
        <position position="202"/>
    </location>
    <ligand>
        <name>Mn(2+)</name>
        <dbReference type="ChEBI" id="CHEBI:29035"/>
        <label>2</label>
    </ligand>
</feature>
<keyword evidence="2 10" id="KW-0444">Lipid biosynthesis</keyword>
<comment type="caution">
    <text evidence="10">Lacks conserved residue(s) required for the propagation of feature annotation.</text>
</comment>
<dbReference type="RefSeq" id="WP_149390353.1">
    <property type="nucleotide sequence ID" value="NZ_SMRS01000003.1"/>
</dbReference>
<dbReference type="InterPro" id="IPR029052">
    <property type="entry name" value="Metallo-depent_PP-like"/>
</dbReference>
<keyword evidence="7 10" id="KW-0443">Lipid metabolism</keyword>
<dbReference type="EMBL" id="SMRS01000003">
    <property type="protein sequence ID" value="KAA0875345.1"/>
    <property type="molecule type" value="Genomic_DNA"/>
</dbReference>
<dbReference type="InterPro" id="IPR004843">
    <property type="entry name" value="Calcineurin-like_PHP"/>
</dbReference>
<dbReference type="GO" id="GO:0005737">
    <property type="term" value="C:cytoplasm"/>
    <property type="evidence" value="ECO:0007669"/>
    <property type="project" value="InterPro"/>
</dbReference>
<dbReference type="Gene3D" id="3.60.21.10">
    <property type="match status" value="1"/>
</dbReference>
<dbReference type="GO" id="GO:0019897">
    <property type="term" value="C:extrinsic component of plasma membrane"/>
    <property type="evidence" value="ECO:0007669"/>
    <property type="project" value="UniProtKB-UniRule"/>
</dbReference>
<comment type="similarity">
    <text evidence="10">Belongs to the LpxH family.</text>
</comment>
<comment type="pathway">
    <text evidence="10">Glycolipid biosynthesis; lipid IV(A) biosynthesis; lipid IV(A) from (3R)-3-hydroxytetradecanoyl-[acyl-carrier-protein] and UDP-N-acetyl-alpha-D-glucosamine: step 4/6.</text>
</comment>
<evidence type="ECO:0000256" key="1">
    <source>
        <dbReference type="ARBA" id="ARBA00022475"/>
    </source>
</evidence>
<dbReference type="UniPathway" id="UPA00359">
    <property type="reaction ID" value="UER00480"/>
</dbReference>
<evidence type="ECO:0000256" key="10">
    <source>
        <dbReference type="HAMAP-Rule" id="MF_00575"/>
    </source>
</evidence>
<dbReference type="GO" id="GO:0008758">
    <property type="term" value="F:UDP-2,3-diacylglucosamine hydrolase activity"/>
    <property type="evidence" value="ECO:0007669"/>
    <property type="project" value="UniProtKB-UniRule"/>
</dbReference>
<dbReference type="Pfam" id="PF00149">
    <property type="entry name" value="Metallophos"/>
    <property type="match status" value="1"/>
</dbReference>
<evidence type="ECO:0000313" key="12">
    <source>
        <dbReference type="EMBL" id="KAA0875345.1"/>
    </source>
</evidence>
<comment type="caution">
    <text evidence="12">The sequence shown here is derived from an EMBL/GenBank/DDBJ whole genome shotgun (WGS) entry which is preliminary data.</text>
</comment>
<keyword evidence="13" id="KW-1185">Reference proteome</keyword>
<feature type="binding site" evidence="10">
    <location>
        <position position="47"/>
    </location>
    <ligand>
        <name>Mn(2+)</name>
        <dbReference type="ChEBI" id="CHEBI:29035"/>
        <label>1</label>
    </ligand>
</feature>
<dbReference type="PANTHER" id="PTHR34990:SF1">
    <property type="entry name" value="UDP-2,3-DIACYLGLUCOSAMINE HYDROLASE"/>
    <property type="match status" value="1"/>
</dbReference>
<feature type="binding site" evidence="10">
    <location>
        <begin position="85"/>
        <end position="86"/>
    </location>
    <ligand>
        <name>substrate</name>
    </ligand>
</feature>
<keyword evidence="1 10" id="KW-1003">Cell membrane</keyword>
<feature type="binding site" evidence="10">
    <location>
        <position position="129"/>
    </location>
    <ligand>
        <name>substrate</name>
    </ligand>
</feature>
<evidence type="ECO:0000259" key="11">
    <source>
        <dbReference type="Pfam" id="PF00149"/>
    </source>
</evidence>
<evidence type="ECO:0000256" key="9">
    <source>
        <dbReference type="ARBA" id="ARBA00023211"/>
    </source>
</evidence>
<gene>
    <name evidence="10" type="primary">lpxH</name>
    <name evidence="12" type="ORF">E1H14_04960</name>
</gene>
<reference evidence="12 13" key="1">
    <citation type="submission" date="2019-03" db="EMBL/GenBank/DDBJ databases">
        <title>Nitrincola sp. nov. isolated from an Indian soda lake.</title>
        <authorList>
            <person name="Joshi A."/>
            <person name="Thite S.V."/>
            <person name="Joseph N."/>
            <person name="Dhotre D."/>
            <person name="Moorthy M."/>
            <person name="Shouche Y.S."/>
        </authorList>
    </citation>
    <scope>NUCLEOTIDE SEQUENCE [LARGE SCALE GENOMIC DNA]</scope>
    <source>
        <strain evidence="12 13">MEB193</strain>
    </source>
</reference>
<keyword evidence="5 10" id="KW-0479">Metal-binding</keyword>
<name>A0A5A9W5A1_9GAMM</name>
<keyword evidence="9 10" id="KW-0464">Manganese</keyword>
<feature type="binding site" evidence="10">
    <location>
        <position position="167"/>
    </location>
    <ligand>
        <name>substrate</name>
    </ligand>
</feature>
<dbReference type="InterPro" id="IPR043461">
    <property type="entry name" value="LpxH-like"/>
</dbReference>
<dbReference type="InterPro" id="IPR010138">
    <property type="entry name" value="UDP-diacylglucosamine_Hdrlase"/>
</dbReference>
<feature type="binding site" evidence="10">
    <location>
        <position position="204"/>
    </location>
    <ligand>
        <name>Mn(2+)</name>
        <dbReference type="ChEBI" id="CHEBI:29035"/>
        <label>1</label>
    </ligand>
</feature>
<evidence type="ECO:0000256" key="6">
    <source>
        <dbReference type="ARBA" id="ARBA00022801"/>
    </source>
</evidence>
<dbReference type="GO" id="GO:0009245">
    <property type="term" value="P:lipid A biosynthetic process"/>
    <property type="evidence" value="ECO:0007669"/>
    <property type="project" value="UniProtKB-UniRule"/>
</dbReference>
<dbReference type="PANTHER" id="PTHR34990">
    <property type="entry name" value="UDP-2,3-DIACYLGLUCOSAMINE HYDROLASE-RELATED"/>
    <property type="match status" value="1"/>
</dbReference>
<keyword evidence="6 10" id="KW-0378">Hydrolase</keyword>
<sequence>MSDLLPTRLLLISDLHLQPGRPDITQAFLWFLQHKARGADQLLILGDFFEYWIGDDAPLPPADEVSLACRELADSGTKIFFQAGNRDFLIGSDWLAQSAIQPLPELCLWPFPDGQLSLLLHGDQLCTQDLAYQTFRQQVRQPAWQNAFLQRPINERRALAEQLRSESQAQSQYKAEAIMDVELSAVLKALTTAQVDRMIHGHTHRPAHHLLEQQDGSQAERWVLGDWDKLGWYLEANPSGLKLISFDLTCLQPGAQHQTGTPL</sequence>
<feature type="domain" description="Calcineurin-like phosphoesterase" evidence="11">
    <location>
        <begin position="8"/>
        <end position="206"/>
    </location>
</feature>
<evidence type="ECO:0000256" key="5">
    <source>
        <dbReference type="ARBA" id="ARBA00022723"/>
    </source>
</evidence>
<comment type="cofactor">
    <cofactor evidence="10">
        <name>Mn(2+)</name>
        <dbReference type="ChEBI" id="CHEBI:29035"/>
    </cofactor>
    <text evidence="10">Binds 2 Mn(2+) ions per subunit in a binuclear metal center.</text>
</comment>
<accession>A0A5A9W5A1</accession>
<feature type="binding site" evidence="10">
    <location>
        <position position="14"/>
    </location>
    <ligand>
        <name>Mn(2+)</name>
        <dbReference type="ChEBI" id="CHEBI:29035"/>
        <label>1</label>
    </ligand>
</feature>
<feature type="binding site" evidence="10">
    <location>
        <position position="202"/>
    </location>
    <ligand>
        <name>substrate</name>
    </ligand>
</feature>
<keyword evidence="3 10" id="KW-0997">Cell inner membrane</keyword>
<dbReference type="EC" id="3.6.1.54" evidence="10"/>
<dbReference type="CDD" id="cd07398">
    <property type="entry name" value="MPP_YbbF-LpxH"/>
    <property type="match status" value="1"/>
</dbReference>
<evidence type="ECO:0000256" key="2">
    <source>
        <dbReference type="ARBA" id="ARBA00022516"/>
    </source>
</evidence>
<feature type="binding site" evidence="10">
    <location>
        <position position="121"/>
    </location>
    <ligand>
        <name>Mn(2+)</name>
        <dbReference type="ChEBI" id="CHEBI:29035"/>
        <label>2</label>
    </ligand>
</feature>
<evidence type="ECO:0000256" key="4">
    <source>
        <dbReference type="ARBA" id="ARBA00022556"/>
    </source>
</evidence>
<keyword evidence="4 10" id="KW-0441">Lipid A biosynthesis</keyword>
<dbReference type="OrthoDB" id="9783283at2"/>
<dbReference type="NCBIfam" id="TIGR01854">
    <property type="entry name" value="lipid_A_lpxH"/>
    <property type="match status" value="1"/>
</dbReference>
<dbReference type="HAMAP" id="MF_00575">
    <property type="entry name" value="LpxH"/>
    <property type="match status" value="1"/>
</dbReference>
<dbReference type="Proteomes" id="UP000325302">
    <property type="component" value="Unassembled WGS sequence"/>
</dbReference>
<organism evidence="12 13">
    <name type="scientific">Nitrincola tapanii</name>
    <dbReference type="NCBI Taxonomy" id="1708751"/>
    <lineage>
        <taxon>Bacteria</taxon>
        <taxon>Pseudomonadati</taxon>
        <taxon>Pseudomonadota</taxon>
        <taxon>Gammaproteobacteria</taxon>
        <taxon>Oceanospirillales</taxon>
        <taxon>Oceanospirillaceae</taxon>
        <taxon>Nitrincola</taxon>
    </lineage>
</organism>
<feature type="binding site" evidence="10">
    <location>
        <position position="174"/>
    </location>
    <ligand>
        <name>substrate</name>
    </ligand>
</feature>
<dbReference type="NCBIfam" id="NF003743">
    <property type="entry name" value="PRK05340.1"/>
    <property type="match status" value="1"/>
</dbReference>
<dbReference type="GO" id="GO:0030145">
    <property type="term" value="F:manganese ion binding"/>
    <property type="evidence" value="ECO:0007669"/>
    <property type="project" value="UniProtKB-UniRule"/>
</dbReference>
<keyword evidence="8 10" id="KW-0472">Membrane</keyword>
<protein>
    <recommendedName>
        <fullName evidence="10">UDP-2,3-diacylglucosamine hydrolase</fullName>
        <ecNumber evidence="10">3.6.1.54</ecNumber>
    </recommendedName>
    <alternativeName>
        <fullName evidence="10">UDP-2,3-diacylglucosamine diphosphatase</fullName>
    </alternativeName>
</protein>
<comment type="function">
    <text evidence="10">Hydrolyzes the pyrophosphate bond of UDP-2,3-diacylglucosamine to yield 2,3-diacylglucosamine 1-phosphate (lipid X) and UMP by catalyzing the attack of water at the alpha-P atom. Involved in the biosynthesis of lipid A, a phosphorylated glycolipid that anchors the lipopolysaccharide to the outer membrane of the cell.</text>
</comment>
<evidence type="ECO:0000313" key="13">
    <source>
        <dbReference type="Proteomes" id="UP000325302"/>
    </source>
</evidence>